<gene>
    <name evidence="3" type="primary">Aste57867_14698</name>
    <name evidence="2" type="ORF">As57867_014643</name>
    <name evidence="3" type="ORF">ASTE57867_14698</name>
</gene>
<reference evidence="2" key="2">
    <citation type="submission" date="2019-06" db="EMBL/GenBank/DDBJ databases">
        <title>Genomics analysis of Aphanomyces spp. identifies a new class of oomycete effector associated with host adaptation.</title>
        <authorList>
            <person name="Gaulin E."/>
        </authorList>
    </citation>
    <scope>NUCLEOTIDE SEQUENCE</scope>
    <source>
        <strain evidence="2">CBS 578.67</strain>
    </source>
</reference>
<protein>
    <submittedName>
        <fullName evidence="3">Aste57867_14698 protein</fullName>
    </submittedName>
</protein>
<feature type="region of interest" description="Disordered" evidence="1">
    <location>
        <begin position="79"/>
        <end position="109"/>
    </location>
</feature>
<accession>A0A485L3Z4</accession>
<sequence>MFLDFDCGPHHAAMRANVRDAIRATGLDAAFCSAPLDNPVNLINAALVEAAHVLWSIGRRPFAPKVAVARTLARSACNVPASSRETTARSGPSGHMMTPSTLRWASDDV</sequence>
<proteinExistence type="predicted"/>
<feature type="compositionally biased region" description="Polar residues" evidence="1">
    <location>
        <begin position="80"/>
        <end position="90"/>
    </location>
</feature>
<evidence type="ECO:0000313" key="4">
    <source>
        <dbReference type="Proteomes" id="UP000332933"/>
    </source>
</evidence>
<organism evidence="3 4">
    <name type="scientific">Aphanomyces stellatus</name>
    <dbReference type="NCBI Taxonomy" id="120398"/>
    <lineage>
        <taxon>Eukaryota</taxon>
        <taxon>Sar</taxon>
        <taxon>Stramenopiles</taxon>
        <taxon>Oomycota</taxon>
        <taxon>Saprolegniomycetes</taxon>
        <taxon>Saprolegniales</taxon>
        <taxon>Verrucalvaceae</taxon>
        <taxon>Aphanomyces</taxon>
    </lineage>
</organism>
<name>A0A485L3Z4_9STRA</name>
<dbReference type="EMBL" id="VJMH01005571">
    <property type="protein sequence ID" value="KAF0694401.1"/>
    <property type="molecule type" value="Genomic_DNA"/>
</dbReference>
<evidence type="ECO:0000313" key="2">
    <source>
        <dbReference type="EMBL" id="KAF0694401.1"/>
    </source>
</evidence>
<dbReference type="AlphaFoldDB" id="A0A485L3Z4"/>
<dbReference type="Proteomes" id="UP000332933">
    <property type="component" value="Unassembled WGS sequence"/>
</dbReference>
<evidence type="ECO:0000313" key="3">
    <source>
        <dbReference type="EMBL" id="VFT91516.1"/>
    </source>
</evidence>
<reference evidence="3 4" key="1">
    <citation type="submission" date="2019-03" db="EMBL/GenBank/DDBJ databases">
        <authorList>
            <person name="Gaulin E."/>
            <person name="Dumas B."/>
        </authorList>
    </citation>
    <scope>NUCLEOTIDE SEQUENCE [LARGE SCALE GENOMIC DNA]</scope>
    <source>
        <strain evidence="3">CBS 568.67</strain>
    </source>
</reference>
<evidence type="ECO:0000256" key="1">
    <source>
        <dbReference type="SAM" id="MobiDB-lite"/>
    </source>
</evidence>
<keyword evidence="4" id="KW-1185">Reference proteome</keyword>
<dbReference type="EMBL" id="CAADRA010005592">
    <property type="protein sequence ID" value="VFT91516.1"/>
    <property type="molecule type" value="Genomic_DNA"/>
</dbReference>